<dbReference type="AlphaFoldDB" id="A0A7W8DPR7"/>
<feature type="signal peptide" evidence="1">
    <location>
        <begin position="1"/>
        <end position="22"/>
    </location>
</feature>
<dbReference type="EMBL" id="JACHIF010000004">
    <property type="protein sequence ID" value="MBB5037939.1"/>
    <property type="molecule type" value="Genomic_DNA"/>
</dbReference>
<accession>A0A7W8DPR7</accession>
<evidence type="ECO:0000313" key="3">
    <source>
        <dbReference type="EMBL" id="MBB5037939.1"/>
    </source>
</evidence>
<proteinExistence type="predicted"/>
<dbReference type="SUPFAM" id="SSF51658">
    <property type="entry name" value="Xylose isomerase-like"/>
    <property type="match status" value="1"/>
</dbReference>
<feature type="chain" id="PRO_5031532082" evidence="1">
    <location>
        <begin position="23"/>
        <end position="286"/>
    </location>
</feature>
<organism evidence="3 4">
    <name type="scientific">Prosthecobacter dejongeii</name>
    <dbReference type="NCBI Taxonomy" id="48465"/>
    <lineage>
        <taxon>Bacteria</taxon>
        <taxon>Pseudomonadati</taxon>
        <taxon>Verrucomicrobiota</taxon>
        <taxon>Verrucomicrobiia</taxon>
        <taxon>Verrucomicrobiales</taxon>
        <taxon>Verrucomicrobiaceae</taxon>
        <taxon>Prosthecobacter</taxon>
    </lineage>
</organism>
<keyword evidence="4" id="KW-1185">Reference proteome</keyword>
<name>A0A7W8DPR7_9BACT</name>
<comment type="caution">
    <text evidence="3">The sequence shown here is derived from an EMBL/GenBank/DDBJ whole genome shotgun (WGS) entry which is preliminary data.</text>
</comment>
<dbReference type="Pfam" id="PF01261">
    <property type="entry name" value="AP_endonuc_2"/>
    <property type="match status" value="1"/>
</dbReference>
<dbReference type="PANTHER" id="PTHR12110">
    <property type="entry name" value="HYDROXYPYRUVATE ISOMERASE"/>
    <property type="match status" value="1"/>
</dbReference>
<dbReference type="Gene3D" id="3.20.20.150">
    <property type="entry name" value="Divalent-metal-dependent TIM barrel enzymes"/>
    <property type="match status" value="1"/>
</dbReference>
<keyword evidence="1" id="KW-0732">Signal</keyword>
<sequence>MFFRIALTFTALALVFSPQTQAQEKKFTASPGLQLYSLRSSFKLKGVSRTLDTVKSFGITNVELAGTYDLSAEAFKQELSSRGLKAVSAHFPYARWKKEPEAVAQEAKGLGLEYAGCAWADHKAPMDEPQAREIAATFNKAGEALAKVGIKFFYHLHGFEFQPWKDGETLADLIIKETDPTNVKFQMDVLWVVFPGQDPVKLLEKYAGRWELMHLKDLKKGVATGDLSGKTDVENDVTLGTGQMNWPAILSTAEKVGVKYYFIEDESSISEKQIPASVQFLGSVKW</sequence>
<evidence type="ECO:0000259" key="2">
    <source>
        <dbReference type="Pfam" id="PF01261"/>
    </source>
</evidence>
<keyword evidence="3" id="KW-0413">Isomerase</keyword>
<dbReference type="PANTHER" id="PTHR12110:SF41">
    <property type="entry name" value="INOSOSE DEHYDRATASE"/>
    <property type="match status" value="1"/>
</dbReference>
<dbReference type="InterPro" id="IPR050312">
    <property type="entry name" value="IolE/XylAMocC-like"/>
</dbReference>
<evidence type="ECO:0000313" key="4">
    <source>
        <dbReference type="Proteomes" id="UP000534294"/>
    </source>
</evidence>
<dbReference type="InterPro" id="IPR036237">
    <property type="entry name" value="Xyl_isomerase-like_sf"/>
</dbReference>
<evidence type="ECO:0000256" key="1">
    <source>
        <dbReference type="SAM" id="SignalP"/>
    </source>
</evidence>
<dbReference type="Proteomes" id="UP000534294">
    <property type="component" value="Unassembled WGS sequence"/>
</dbReference>
<dbReference type="RefSeq" id="WP_246431021.1">
    <property type="nucleotide sequence ID" value="NZ_JACHIF010000004.1"/>
</dbReference>
<reference evidence="3 4" key="1">
    <citation type="submission" date="2020-08" db="EMBL/GenBank/DDBJ databases">
        <title>Genomic Encyclopedia of Type Strains, Phase IV (KMG-IV): sequencing the most valuable type-strain genomes for metagenomic binning, comparative biology and taxonomic classification.</title>
        <authorList>
            <person name="Goeker M."/>
        </authorList>
    </citation>
    <scope>NUCLEOTIDE SEQUENCE [LARGE SCALE GENOMIC DNA]</scope>
    <source>
        <strain evidence="3 4">DSM 12251</strain>
    </source>
</reference>
<dbReference type="GO" id="GO:0016853">
    <property type="term" value="F:isomerase activity"/>
    <property type="evidence" value="ECO:0007669"/>
    <property type="project" value="UniProtKB-KW"/>
</dbReference>
<protein>
    <submittedName>
        <fullName evidence="3">Sugar phosphate isomerase/epimerase</fullName>
    </submittedName>
</protein>
<feature type="domain" description="Xylose isomerase-like TIM barrel" evidence="2">
    <location>
        <begin position="52"/>
        <end position="281"/>
    </location>
</feature>
<dbReference type="InterPro" id="IPR013022">
    <property type="entry name" value="Xyl_isomerase-like_TIM-brl"/>
</dbReference>
<gene>
    <name evidence="3" type="ORF">HNQ64_002197</name>
</gene>